<reference evidence="1 2" key="1">
    <citation type="submission" date="2018-06" db="EMBL/GenBank/DDBJ databases">
        <title>Genomic insight into two independent archaeal endosymbiosis events.</title>
        <authorList>
            <person name="Lind A.E."/>
            <person name="Lewis W.H."/>
            <person name="Spang A."/>
            <person name="Guy L."/>
            <person name="Embley M.T."/>
            <person name="Ettema T.J.G."/>
        </authorList>
    </citation>
    <scope>NUCLEOTIDE SEQUENCE [LARGE SCALE GENOMIC DNA]</scope>
    <source>
        <strain evidence="1">NOE</strain>
    </source>
</reference>
<evidence type="ECO:0000313" key="1">
    <source>
        <dbReference type="EMBL" id="RBQ22801.1"/>
    </source>
</evidence>
<comment type="caution">
    <text evidence="1">The sequence shown here is derived from an EMBL/GenBank/DDBJ whole genome shotgun (WGS) entry which is preliminary data.</text>
</comment>
<protein>
    <submittedName>
        <fullName evidence="1">Uncharacterized protein</fullName>
    </submittedName>
</protein>
<dbReference type="EMBL" id="NIZT01000039">
    <property type="protein sequence ID" value="RBQ22801.1"/>
    <property type="molecule type" value="Genomic_DNA"/>
</dbReference>
<dbReference type="AlphaFoldDB" id="A0A366M991"/>
<name>A0A366M991_9EURY</name>
<keyword evidence="2" id="KW-1185">Reference proteome</keyword>
<dbReference type="Proteomes" id="UP000253099">
    <property type="component" value="Unassembled WGS sequence"/>
</dbReference>
<proteinExistence type="predicted"/>
<accession>A0A366M991</accession>
<sequence>MNDTKIKYENLTSIDLKNNFIKHVDKLVSGLSKTTEENINLKNELESEKL</sequence>
<organism evidence="1 2">
    <name type="scientific">Candidatus Methanobinarius endosymbioticus</name>
    <dbReference type="NCBI Taxonomy" id="2006182"/>
    <lineage>
        <taxon>Archaea</taxon>
        <taxon>Methanobacteriati</taxon>
        <taxon>Methanobacteriota</taxon>
        <taxon>Methanomada group</taxon>
        <taxon>Methanobacteria</taxon>
        <taxon>Methanobacteriales</taxon>
        <taxon>Methanobacteriaceae</taxon>
        <taxon>Candidatus Methanobinarius</taxon>
    </lineage>
</organism>
<evidence type="ECO:0000313" key="2">
    <source>
        <dbReference type="Proteomes" id="UP000253099"/>
    </source>
</evidence>
<gene>
    <name evidence="1" type="ORF">ALNOE001_14940</name>
</gene>